<dbReference type="Pfam" id="PF00988">
    <property type="entry name" value="CPSase_sm_chain"/>
    <property type="match status" value="1"/>
</dbReference>
<dbReference type="PANTHER" id="PTHR43418:SF7">
    <property type="entry name" value="CARBAMOYL-PHOSPHATE SYNTHASE SMALL CHAIN"/>
    <property type="match status" value="1"/>
</dbReference>
<dbReference type="InterPro" id="IPR002474">
    <property type="entry name" value="CarbamoylP_synth_ssu_N"/>
</dbReference>
<feature type="active site" description="Nucleophile" evidence="11">
    <location>
        <position position="268"/>
    </location>
</feature>
<comment type="catalytic activity">
    <reaction evidence="9 11">
        <text>hydrogencarbonate + L-glutamine + 2 ATP + H2O = carbamoyl phosphate + L-glutamate + 2 ADP + phosphate + 2 H(+)</text>
        <dbReference type="Rhea" id="RHEA:18633"/>
        <dbReference type="ChEBI" id="CHEBI:15377"/>
        <dbReference type="ChEBI" id="CHEBI:15378"/>
        <dbReference type="ChEBI" id="CHEBI:17544"/>
        <dbReference type="ChEBI" id="CHEBI:29985"/>
        <dbReference type="ChEBI" id="CHEBI:30616"/>
        <dbReference type="ChEBI" id="CHEBI:43474"/>
        <dbReference type="ChEBI" id="CHEBI:58228"/>
        <dbReference type="ChEBI" id="CHEBI:58359"/>
        <dbReference type="ChEBI" id="CHEBI:456216"/>
        <dbReference type="EC" id="6.3.5.5"/>
    </reaction>
</comment>
<evidence type="ECO:0000256" key="2">
    <source>
        <dbReference type="ARBA" id="ARBA00005077"/>
    </source>
</evidence>
<dbReference type="NCBIfam" id="NF009475">
    <property type="entry name" value="PRK12838.1"/>
    <property type="match status" value="1"/>
</dbReference>
<dbReference type="InterPro" id="IPR035686">
    <property type="entry name" value="CPSase_GATase1"/>
</dbReference>
<name>A0A0G3GWN5_9CORY</name>
<evidence type="ECO:0000256" key="10">
    <source>
        <dbReference type="ARBA" id="ARBA00049285"/>
    </source>
</evidence>
<evidence type="ECO:0000256" key="5">
    <source>
        <dbReference type="ARBA" id="ARBA00022741"/>
    </source>
</evidence>
<dbReference type="PRINTS" id="PR00096">
    <property type="entry name" value="GATASE"/>
</dbReference>
<dbReference type="CDD" id="cd01744">
    <property type="entry name" value="GATase1_CPSase"/>
    <property type="match status" value="1"/>
</dbReference>
<dbReference type="PANTHER" id="PTHR43418">
    <property type="entry name" value="MULTIFUNCTIONAL TRYPTOPHAN BIOSYNTHESIS PROTEIN-RELATED"/>
    <property type="match status" value="1"/>
</dbReference>
<feature type="active site" evidence="11">
    <location>
        <position position="358"/>
    </location>
</feature>
<keyword evidence="11" id="KW-0028">Amino-acid biosynthesis</keyword>
<keyword evidence="14" id="KW-1185">Reference proteome</keyword>
<dbReference type="STRING" id="1050174.CEPID_06895"/>
<dbReference type="InterPro" id="IPR006274">
    <property type="entry name" value="CarbamoylP_synth_ssu"/>
</dbReference>
<keyword evidence="7 11" id="KW-0315">Glutamine amidotransferase</keyword>
<proteinExistence type="inferred from homology"/>
<feature type="region of interest" description="CPSase" evidence="11">
    <location>
        <begin position="1"/>
        <end position="191"/>
    </location>
</feature>
<organism evidence="13 14">
    <name type="scientific">Corynebacterium epidermidicanis</name>
    <dbReference type="NCBI Taxonomy" id="1050174"/>
    <lineage>
        <taxon>Bacteria</taxon>
        <taxon>Bacillati</taxon>
        <taxon>Actinomycetota</taxon>
        <taxon>Actinomycetes</taxon>
        <taxon>Mycobacteriales</taxon>
        <taxon>Corynebacteriaceae</taxon>
        <taxon>Corynebacterium</taxon>
    </lineage>
</organism>
<feature type="binding site" evidence="11">
    <location>
        <position position="269"/>
    </location>
    <ligand>
        <name>L-glutamine</name>
        <dbReference type="ChEBI" id="CHEBI:58359"/>
    </ligand>
</feature>
<comment type="catalytic activity">
    <reaction evidence="10 11">
        <text>L-glutamine + H2O = L-glutamate + NH4(+)</text>
        <dbReference type="Rhea" id="RHEA:15889"/>
        <dbReference type="ChEBI" id="CHEBI:15377"/>
        <dbReference type="ChEBI" id="CHEBI:28938"/>
        <dbReference type="ChEBI" id="CHEBI:29985"/>
        <dbReference type="ChEBI" id="CHEBI:58359"/>
    </reaction>
</comment>
<dbReference type="GO" id="GO:0006541">
    <property type="term" value="P:glutamine metabolic process"/>
    <property type="evidence" value="ECO:0007669"/>
    <property type="project" value="InterPro"/>
</dbReference>
<evidence type="ECO:0000256" key="1">
    <source>
        <dbReference type="ARBA" id="ARBA00004812"/>
    </source>
</evidence>
<dbReference type="InterPro" id="IPR029062">
    <property type="entry name" value="Class_I_gatase-like"/>
</dbReference>
<evidence type="ECO:0000256" key="8">
    <source>
        <dbReference type="ARBA" id="ARBA00022975"/>
    </source>
</evidence>
<dbReference type="GO" id="GO:0004088">
    <property type="term" value="F:carbamoyl-phosphate synthase (glutamine-hydrolyzing) activity"/>
    <property type="evidence" value="ECO:0007669"/>
    <property type="project" value="UniProtKB-UniRule"/>
</dbReference>
<dbReference type="UniPathway" id="UPA00068">
    <property type="reaction ID" value="UER00171"/>
</dbReference>
<dbReference type="Gene3D" id="3.40.50.880">
    <property type="match status" value="1"/>
</dbReference>
<dbReference type="Pfam" id="PF00117">
    <property type="entry name" value="GATase"/>
    <property type="match status" value="1"/>
</dbReference>
<evidence type="ECO:0000313" key="13">
    <source>
        <dbReference type="EMBL" id="AKK03237.1"/>
    </source>
</evidence>
<dbReference type="PRINTS" id="PR00097">
    <property type="entry name" value="ANTSNTHASEII"/>
</dbReference>
<dbReference type="GO" id="GO:0006207">
    <property type="term" value="P:'de novo' pyrimidine nucleobase biosynthetic process"/>
    <property type="evidence" value="ECO:0007669"/>
    <property type="project" value="InterPro"/>
</dbReference>
<dbReference type="PROSITE" id="PS51273">
    <property type="entry name" value="GATASE_TYPE_1"/>
    <property type="match status" value="1"/>
</dbReference>
<comment type="pathway">
    <text evidence="1 11">Pyrimidine metabolism; UMP biosynthesis via de novo pathway; (S)-dihydroorotate from bicarbonate: step 1/3.</text>
</comment>
<dbReference type="RefSeq" id="WP_236684218.1">
    <property type="nucleotide sequence ID" value="NZ_CP011541.1"/>
</dbReference>
<dbReference type="GO" id="GO:0044205">
    <property type="term" value="P:'de novo' UMP biosynthetic process"/>
    <property type="evidence" value="ECO:0007669"/>
    <property type="project" value="UniProtKB-UniRule"/>
</dbReference>
<evidence type="ECO:0000256" key="3">
    <source>
        <dbReference type="ARBA" id="ARBA00007800"/>
    </source>
</evidence>
<evidence type="ECO:0000256" key="6">
    <source>
        <dbReference type="ARBA" id="ARBA00022840"/>
    </source>
</evidence>
<dbReference type="HAMAP" id="MF_01209">
    <property type="entry name" value="CPSase_S_chain"/>
    <property type="match status" value="1"/>
</dbReference>
<dbReference type="FunFam" id="3.50.30.20:FF:000001">
    <property type="entry name" value="Carbamoyl-phosphate synthase small chain"/>
    <property type="match status" value="1"/>
</dbReference>
<feature type="binding site" evidence="11">
    <location>
        <position position="313"/>
    </location>
    <ligand>
        <name>L-glutamine</name>
        <dbReference type="ChEBI" id="CHEBI:58359"/>
    </ligand>
</feature>
<comment type="similarity">
    <text evidence="3 11">Belongs to the CarA family.</text>
</comment>
<accession>A0A0G3GWN5</accession>
<dbReference type="SUPFAM" id="SSF52021">
    <property type="entry name" value="Carbamoyl phosphate synthetase, small subunit N-terminal domain"/>
    <property type="match status" value="1"/>
</dbReference>
<comment type="subunit">
    <text evidence="11">Composed of two chains; the small (or glutamine) chain promotes the hydrolysis of glutamine to ammonia, which is used by the large (or ammonia) chain to synthesize carbamoyl phosphate. Tetramer of heterodimers (alpha,beta)4.</text>
</comment>
<dbReference type="GO" id="GO:0005524">
    <property type="term" value="F:ATP binding"/>
    <property type="evidence" value="ECO:0007669"/>
    <property type="project" value="UniProtKB-UniRule"/>
</dbReference>
<dbReference type="InterPro" id="IPR036480">
    <property type="entry name" value="CarbP_synth_ssu_N_sf"/>
</dbReference>
<dbReference type="EC" id="6.3.5.5" evidence="11"/>
<dbReference type="PRINTS" id="PR00099">
    <property type="entry name" value="CPSGATASE"/>
</dbReference>
<dbReference type="AlphaFoldDB" id="A0A0G3GWN5"/>
<dbReference type="InterPro" id="IPR017926">
    <property type="entry name" value="GATASE"/>
</dbReference>
<evidence type="ECO:0000256" key="11">
    <source>
        <dbReference type="HAMAP-Rule" id="MF_01209"/>
    </source>
</evidence>
<reference evidence="13 14" key="1">
    <citation type="submission" date="2015-05" db="EMBL/GenBank/DDBJ databases">
        <title>Complete genome sequence of Corynebacterium epidermidicanis DSM 45586, isolated from the skin of a dog suffering from pruritus.</title>
        <authorList>
            <person name="Ruckert C."/>
            <person name="Albersmeier A."/>
            <person name="Winkler A."/>
            <person name="Tauch A."/>
        </authorList>
    </citation>
    <scope>NUCLEOTIDE SEQUENCE [LARGE SCALE GENOMIC DNA]</scope>
    <source>
        <strain evidence="13 14">DSM 45586</strain>
    </source>
</reference>
<feature type="binding site" evidence="11">
    <location>
        <position position="310"/>
    </location>
    <ligand>
        <name>L-glutamine</name>
        <dbReference type="ChEBI" id="CHEBI:58359"/>
    </ligand>
</feature>
<feature type="binding site" evidence="11">
    <location>
        <position position="312"/>
    </location>
    <ligand>
        <name>L-glutamine</name>
        <dbReference type="ChEBI" id="CHEBI:58359"/>
    </ligand>
</feature>
<dbReference type="KEGG" id="cei:CEPID_06895"/>
<keyword evidence="11" id="KW-0055">Arginine biosynthesis</keyword>
<feature type="domain" description="Carbamoyl-phosphate synthase small subunit N-terminal" evidence="12">
    <location>
        <begin position="12"/>
        <end position="144"/>
    </location>
</feature>
<keyword evidence="5 11" id="KW-0547">Nucleotide-binding</keyword>
<comment type="function">
    <text evidence="11">Small subunit of the glutamine-dependent carbamoyl phosphate synthetase (CPSase). CPSase catalyzes the formation of carbamoyl phosphate from the ammonia moiety of glutamine, carbonate, and phosphate donated by ATP, constituting the first step of 2 biosynthetic pathways, one leading to arginine and/or urea and the other to pyrimidine nucleotides. The small subunit (glutamine amidotransferase) binds and cleaves glutamine to supply the large subunit with the substrate ammonia.</text>
</comment>
<keyword evidence="4 11" id="KW-0436">Ligase</keyword>
<evidence type="ECO:0000256" key="4">
    <source>
        <dbReference type="ARBA" id="ARBA00022598"/>
    </source>
</evidence>
<feature type="active site" evidence="11">
    <location>
        <position position="360"/>
    </location>
</feature>
<sequence length="383" mass="41008">MHNSDQLSTGRVPAILVLADGRTFRGFGFGATGSNLGEAVFTTAMTGYQETMTDPSYHRQIVVAAAPQIGNTGWNTEDNENAADKIWVAGLVIRDLSHTVSNWRASSSLAAEMEKQGIIGISGVDTRSLVRHLRNHGSISAGIFAGDDALKPKEELVEIVKAQPSMAGADLASEVSVDKPYVIEADGDTKFTVVAYDMGIKSNTPRNFAKRGIKTVVVPANTPLAEIEQFNPDGVFISNGPGDPATADEMVAVVKDILRADLPLFGICFGNQILGRALGLNTYKMKFGHRGINIPVLDHTTNTIYITSQNHGFALEGEAGMEFDTEFGAAHVTHTCLNDGTVEGVALKNGRAFSVQYHPESAAGPHDANDLFDQFFNLLNSAK</sequence>
<dbReference type="GO" id="GO:0006526">
    <property type="term" value="P:L-arginine biosynthetic process"/>
    <property type="evidence" value="ECO:0007669"/>
    <property type="project" value="UniProtKB-UniRule"/>
</dbReference>
<comment type="pathway">
    <text evidence="2 11">Amino-acid biosynthesis; L-arginine biosynthesis; carbamoyl phosphate from bicarbonate: step 1/1.</text>
</comment>
<dbReference type="Gene3D" id="3.50.30.20">
    <property type="entry name" value="Carbamoyl-phosphate synthase small subunit, N-terminal domain"/>
    <property type="match status" value="1"/>
</dbReference>
<feature type="binding site" evidence="11">
    <location>
        <position position="242"/>
    </location>
    <ligand>
        <name>L-glutamine</name>
        <dbReference type="ChEBI" id="CHEBI:58359"/>
    </ligand>
</feature>
<evidence type="ECO:0000256" key="9">
    <source>
        <dbReference type="ARBA" id="ARBA00048816"/>
    </source>
</evidence>
<feature type="binding site" evidence="11">
    <location>
        <position position="56"/>
    </location>
    <ligand>
        <name>L-glutamine</name>
        <dbReference type="ChEBI" id="CHEBI:58359"/>
    </ligand>
</feature>
<feature type="binding site" evidence="11">
    <location>
        <position position="272"/>
    </location>
    <ligand>
        <name>L-glutamine</name>
        <dbReference type="ChEBI" id="CHEBI:58359"/>
    </ligand>
</feature>
<dbReference type="UniPathway" id="UPA00070">
    <property type="reaction ID" value="UER00115"/>
</dbReference>
<dbReference type="PATRIC" id="fig|1050174.4.peg.1395"/>
<evidence type="ECO:0000313" key="14">
    <source>
        <dbReference type="Proteomes" id="UP000035368"/>
    </source>
</evidence>
<dbReference type="InterPro" id="IPR050472">
    <property type="entry name" value="Anth_synth/Amidotransfase"/>
</dbReference>
<dbReference type="SUPFAM" id="SSF52317">
    <property type="entry name" value="Class I glutamine amidotransferase-like"/>
    <property type="match status" value="1"/>
</dbReference>
<evidence type="ECO:0000259" key="12">
    <source>
        <dbReference type="SMART" id="SM01097"/>
    </source>
</evidence>
<dbReference type="SMART" id="SM01097">
    <property type="entry name" value="CPSase_sm_chain"/>
    <property type="match status" value="1"/>
</dbReference>
<gene>
    <name evidence="11 13" type="primary">carA</name>
    <name evidence="13" type="ORF">CEPID_06895</name>
</gene>
<dbReference type="NCBIfam" id="TIGR01368">
    <property type="entry name" value="CPSaseIIsmall"/>
    <property type="match status" value="1"/>
</dbReference>
<protein>
    <recommendedName>
        <fullName evidence="11">Carbamoyl phosphate synthase small chain</fullName>
        <ecNumber evidence="11">6.3.5.5</ecNumber>
    </recommendedName>
    <alternativeName>
        <fullName evidence="11">Carbamoyl phosphate synthetase glutamine chain</fullName>
    </alternativeName>
</protein>
<dbReference type="Proteomes" id="UP000035368">
    <property type="component" value="Chromosome"/>
</dbReference>
<dbReference type="EMBL" id="CP011541">
    <property type="protein sequence ID" value="AKK03237.1"/>
    <property type="molecule type" value="Genomic_DNA"/>
</dbReference>
<feature type="binding site" evidence="11">
    <location>
        <position position="240"/>
    </location>
    <ligand>
        <name>L-glutamine</name>
        <dbReference type="ChEBI" id="CHEBI:58359"/>
    </ligand>
</feature>
<keyword evidence="6 11" id="KW-0067">ATP-binding</keyword>
<evidence type="ECO:0000256" key="7">
    <source>
        <dbReference type="ARBA" id="ARBA00022962"/>
    </source>
</evidence>
<keyword evidence="8 11" id="KW-0665">Pyrimidine biosynthesis</keyword>
<dbReference type="GO" id="GO:0004359">
    <property type="term" value="F:glutaminase activity"/>
    <property type="evidence" value="ECO:0007669"/>
    <property type="project" value="RHEA"/>
</dbReference>